<dbReference type="AlphaFoldDB" id="A0A239GQF7"/>
<name>A0A239GQF7_EKHLU</name>
<proteinExistence type="predicted"/>
<dbReference type="Proteomes" id="UP000198393">
    <property type="component" value="Unassembled WGS sequence"/>
</dbReference>
<accession>A0A239GQF7</accession>
<protein>
    <recommendedName>
        <fullName evidence="3">Addiction module component</fullName>
    </recommendedName>
</protein>
<dbReference type="EMBL" id="FZPD01000002">
    <property type="protein sequence ID" value="SNS71018.1"/>
    <property type="molecule type" value="Genomic_DNA"/>
</dbReference>
<reference evidence="1 2" key="1">
    <citation type="submission" date="2017-06" db="EMBL/GenBank/DDBJ databases">
        <authorList>
            <person name="Kim H.J."/>
            <person name="Triplett B.A."/>
        </authorList>
    </citation>
    <scope>NUCLEOTIDE SEQUENCE [LARGE SCALE GENOMIC DNA]</scope>
    <source>
        <strain evidence="1 2">DSM 19307</strain>
    </source>
</reference>
<keyword evidence="2" id="KW-1185">Reference proteome</keyword>
<dbReference type="RefSeq" id="WP_089355719.1">
    <property type="nucleotide sequence ID" value="NZ_FZPD01000002.1"/>
</dbReference>
<organism evidence="1 2">
    <name type="scientific">Ekhidna lutea</name>
    <dbReference type="NCBI Taxonomy" id="447679"/>
    <lineage>
        <taxon>Bacteria</taxon>
        <taxon>Pseudomonadati</taxon>
        <taxon>Bacteroidota</taxon>
        <taxon>Cytophagia</taxon>
        <taxon>Cytophagales</taxon>
        <taxon>Reichenbachiellaceae</taxon>
        <taxon>Ekhidna</taxon>
    </lineage>
</organism>
<evidence type="ECO:0000313" key="2">
    <source>
        <dbReference type="Proteomes" id="UP000198393"/>
    </source>
</evidence>
<sequence length="60" mass="7082">MITKEKALDTLNEMPSSFEVEELIEKLIFIEKVEIGLEQLEKGETVSNEMLKQEVKEWRK</sequence>
<evidence type="ECO:0000313" key="1">
    <source>
        <dbReference type="EMBL" id="SNS71018.1"/>
    </source>
</evidence>
<evidence type="ECO:0008006" key="3">
    <source>
        <dbReference type="Google" id="ProtNLM"/>
    </source>
</evidence>
<gene>
    <name evidence="1" type="ORF">SAMN05421640_0947</name>
</gene>